<dbReference type="EMBL" id="LAZR01000880">
    <property type="protein sequence ID" value="KKN55548.1"/>
    <property type="molecule type" value="Genomic_DNA"/>
</dbReference>
<gene>
    <name evidence="1" type="ORF">LCGC14_0581210</name>
</gene>
<comment type="caution">
    <text evidence="1">The sequence shown here is derived from an EMBL/GenBank/DDBJ whole genome shotgun (WGS) entry which is preliminary data.</text>
</comment>
<reference evidence="1" key="1">
    <citation type="journal article" date="2015" name="Nature">
        <title>Complex archaea that bridge the gap between prokaryotes and eukaryotes.</title>
        <authorList>
            <person name="Spang A."/>
            <person name="Saw J.H."/>
            <person name="Jorgensen S.L."/>
            <person name="Zaremba-Niedzwiedzka K."/>
            <person name="Martijn J."/>
            <person name="Lind A.E."/>
            <person name="van Eijk R."/>
            <person name="Schleper C."/>
            <person name="Guy L."/>
            <person name="Ettema T.J."/>
        </authorList>
    </citation>
    <scope>NUCLEOTIDE SEQUENCE</scope>
</reference>
<dbReference type="AlphaFoldDB" id="A0A0F9UPL2"/>
<accession>A0A0F9UPL2</accession>
<protein>
    <submittedName>
        <fullName evidence="1">Uncharacterized protein</fullName>
    </submittedName>
</protein>
<evidence type="ECO:0000313" key="1">
    <source>
        <dbReference type="EMBL" id="KKN55548.1"/>
    </source>
</evidence>
<name>A0A0F9UPL2_9ZZZZ</name>
<organism evidence="1">
    <name type="scientific">marine sediment metagenome</name>
    <dbReference type="NCBI Taxonomy" id="412755"/>
    <lineage>
        <taxon>unclassified sequences</taxon>
        <taxon>metagenomes</taxon>
        <taxon>ecological metagenomes</taxon>
    </lineage>
</organism>
<sequence>MKNPKGFDRRTLLFNQKIILKEIIRHFNDQVKELFETHDVQLKYNPNIIFDSLGKKNPVELGNL</sequence>
<proteinExistence type="predicted"/>